<evidence type="ECO:0000259" key="2">
    <source>
        <dbReference type="PROSITE" id="PS50190"/>
    </source>
</evidence>
<feature type="domain" description="SEC7" evidence="2">
    <location>
        <begin position="744"/>
        <end position="939"/>
    </location>
</feature>
<feature type="region of interest" description="Disordered" evidence="1">
    <location>
        <begin position="649"/>
        <end position="669"/>
    </location>
</feature>
<evidence type="ECO:0000256" key="1">
    <source>
        <dbReference type="SAM" id="MobiDB-lite"/>
    </source>
</evidence>
<dbReference type="EMBL" id="CYKH01002157">
    <property type="protein sequence ID" value="CUG93477.1"/>
    <property type="molecule type" value="Genomic_DNA"/>
</dbReference>
<dbReference type="Gene3D" id="1.10.220.20">
    <property type="match status" value="1"/>
</dbReference>
<gene>
    <name evidence="3" type="ORF">BSAL_43080</name>
</gene>
<dbReference type="InterPro" id="IPR032691">
    <property type="entry name" value="Mon2/Sec7/BIG1-like_HUS"/>
</dbReference>
<dbReference type="Gene3D" id="1.10.1000.11">
    <property type="entry name" value="Arf Nucleotide-binding Site Opener,domain 2"/>
    <property type="match status" value="1"/>
</dbReference>
<name>A0A0S4JVL4_BODSA</name>
<dbReference type="Pfam" id="PF12783">
    <property type="entry name" value="Sec7-like_HUS"/>
    <property type="match status" value="1"/>
</dbReference>
<dbReference type="InterPro" id="IPR000904">
    <property type="entry name" value="Sec7_dom"/>
</dbReference>
<dbReference type="SMART" id="SM00222">
    <property type="entry name" value="Sec7"/>
    <property type="match status" value="1"/>
</dbReference>
<accession>A0A0S4JVL4</accession>
<feature type="compositionally biased region" description="Polar residues" evidence="1">
    <location>
        <begin position="655"/>
        <end position="669"/>
    </location>
</feature>
<dbReference type="Proteomes" id="UP000051952">
    <property type="component" value="Unassembled WGS sequence"/>
</dbReference>
<dbReference type="OrthoDB" id="430364at2759"/>
<dbReference type="InterPro" id="IPR023394">
    <property type="entry name" value="Sec7_C_sf"/>
</dbReference>
<dbReference type="GO" id="GO:0005085">
    <property type="term" value="F:guanyl-nucleotide exchange factor activity"/>
    <property type="evidence" value="ECO:0007669"/>
    <property type="project" value="InterPro"/>
</dbReference>
<dbReference type="GO" id="GO:0032012">
    <property type="term" value="P:regulation of ARF protein signal transduction"/>
    <property type="evidence" value="ECO:0007669"/>
    <property type="project" value="InterPro"/>
</dbReference>
<evidence type="ECO:0000313" key="3">
    <source>
        <dbReference type="EMBL" id="CUG93477.1"/>
    </source>
</evidence>
<proteinExistence type="predicted"/>
<protein>
    <submittedName>
        <fullName evidence="3">Sec7-like protein, putative</fullName>
    </submittedName>
</protein>
<evidence type="ECO:0000313" key="4">
    <source>
        <dbReference type="Proteomes" id="UP000051952"/>
    </source>
</evidence>
<keyword evidence="4" id="KW-1185">Reference proteome</keyword>
<dbReference type="SUPFAM" id="SSF48425">
    <property type="entry name" value="Sec7 domain"/>
    <property type="match status" value="1"/>
</dbReference>
<dbReference type="Pfam" id="PF01369">
    <property type="entry name" value="Sec7"/>
    <property type="match status" value="1"/>
</dbReference>
<organism evidence="3 4">
    <name type="scientific">Bodo saltans</name>
    <name type="common">Flagellated protozoan</name>
    <dbReference type="NCBI Taxonomy" id="75058"/>
    <lineage>
        <taxon>Eukaryota</taxon>
        <taxon>Discoba</taxon>
        <taxon>Euglenozoa</taxon>
        <taxon>Kinetoplastea</taxon>
        <taxon>Metakinetoplastina</taxon>
        <taxon>Eubodonida</taxon>
        <taxon>Bodonidae</taxon>
        <taxon>Bodo</taxon>
    </lineage>
</organism>
<dbReference type="InterPro" id="IPR035999">
    <property type="entry name" value="Sec7_dom_sf"/>
</dbReference>
<sequence length="1378" mass="150026">MLNGEIVVASLKELLKRGFEGCDSKLRDVCEQTHRRMLCGGHFPSQLVMSSLCGALRSRRPRMVEPCLGCLQHLLHVQAFHPGRLFSGDAALPCLTSAAFAAARATASPPLFSASFPAGAAAQGGGVSSSLEGKPMTIGETLVACLVDLLPLNDTAIQLKALELILFCVHPPVGFLRMHGEMVAAASGVNADDAADPATHGNVPLVSEGGPQDSFGLYATTLFLTLDGCFRLSVATSHSGVQISSYGVLTTLLRRAVRTFSVEALPNPLGATTIAIGGSSEMSFVSDVSPSAPFVPLQFFAVRKDRPNLASLAVVASGGFVPDDELAEKAIADIFLHERCIPLRDLIVIVKGLCLVGCRPLPPGASDEQSESVKARTQALRLLYLILEEMPVANHECEHPSAYWVALVVESCKYELLKTVGRSLATAAPVHIFTVALDVLRLLLHKVHYHIHDELHATLNTMLFPLMRSRVSSASQKLSFLHMMRSIVSTPHLLVAYFINYDCSIGFDASSPGGGFVSSIMDTLVSIPYVAYHKSSSSNNALAGGSSDDSESLWCSEEQQTMICTEVIRVMHDLVLSLKRWTYDDPRAYNKLQDAEAIGSVARNFAVEGSNRAVATELHLDDWSDGSSSTASDEHDLADFKADDASSVDGDFATGASSDPTQNTHDDVNNTSMVSTQEVLIAESDSGGLEPGLPAGVLGSNLPAAFSPQKPPHELNGQKCVHTFSLPGTSAKKKAHPIAYHWKHVHMNLHNRRLLDEAVAKTNSNWRMGRSFLVEKHILSSDKDYTGFARFLREHPAIEKSLLCSIFERVNKDPECVRILEAYLSTFSYVEVPIDIALRDTTCEFMSWDRPQFEAQTWERIQSLFGATYASQNPGYISEVDADVMAGVLLFLHTSLHNQNVKQQSKMTREQFIRDGGACMESPLPVEEMKAMFDRVYAKRWALDTHQRTPRQQELLHEKKHAPYVPRSLVPFLRKVASNASSRITAVVPVTATEDVSETATSVAGEYSPTSTLAPLQQQVSAGFDNNTSTLAESDANNSSMGTPIITDSVVLEPKRQTSIAIAASTAPAFLRPLMSPQDSAIQSPLPLAATTTALLHRRSSDASESILASTTTLFESTFDSYTDNGDRMRHKVEHELRYAKTAMLQLAKLEAEAPSDCGLHFSQRSSRETRRNDTNNVCCGHSSFPWSCRGDQCHYQQRNERLAKLEAEHRRIAVSTSRNVRHVKPGGTIPTTSAAVTAPSPGVAAVISATISSATSASSATEAVAAPFVLSDLQHQAPYLAPHYAQHIQPMFLAVYPHVVAVCYVGLRTLKQEPILRLVLDMYQNLFDVAAAFCININQLQGVTERLIQKCLRQDNAIEIGPENIRASVTPYLMNQL</sequence>
<dbReference type="PROSITE" id="PS50190">
    <property type="entry name" value="SEC7"/>
    <property type="match status" value="1"/>
</dbReference>
<reference evidence="4" key="1">
    <citation type="submission" date="2015-09" db="EMBL/GenBank/DDBJ databases">
        <authorList>
            <consortium name="Pathogen Informatics"/>
        </authorList>
    </citation>
    <scope>NUCLEOTIDE SEQUENCE [LARGE SCALE GENOMIC DNA]</scope>
    <source>
        <strain evidence="4">Lake Konstanz</strain>
    </source>
</reference>